<proteinExistence type="predicted"/>
<accession>A0A194UP01</accession>
<dbReference type="Proteomes" id="UP000078576">
    <property type="component" value="Unassembled WGS sequence"/>
</dbReference>
<gene>
    <name evidence="1" type="ORF">VP1G_00673</name>
</gene>
<evidence type="ECO:0000313" key="1">
    <source>
        <dbReference type="EMBL" id="KUI53389.1"/>
    </source>
</evidence>
<name>A0A194UP01_CYTMA</name>
<evidence type="ECO:0000313" key="2">
    <source>
        <dbReference type="Proteomes" id="UP000078576"/>
    </source>
</evidence>
<sequence>MSCPQYRHSHVCVTQLSRSEITELDELVYVDSKELAHLHTEIERLEARIRELEGQPVSVPSSPLSYHSQDAQTIERQYHYIEDLERVMIDMRQSGRIMERKIRGLEDQLDNIRIVDEERLRARDARISQLKEELANFYSDIGALQAHIRDGELADAVEGLRSNIMVLVEELDKHIYNLEAAVDLGIGDLEEYVISEMEKVINEMRRTCVREVQSVKMAVNRVGDLVQAAGRTGDGK</sequence>
<protein>
    <submittedName>
        <fullName evidence="1">Uncharacterized protein</fullName>
    </submittedName>
</protein>
<organism evidence="1 2">
    <name type="scientific">Cytospora mali</name>
    <name type="common">Apple Valsa canker fungus</name>
    <name type="synonym">Valsa mali</name>
    <dbReference type="NCBI Taxonomy" id="578113"/>
    <lineage>
        <taxon>Eukaryota</taxon>
        <taxon>Fungi</taxon>
        <taxon>Dikarya</taxon>
        <taxon>Ascomycota</taxon>
        <taxon>Pezizomycotina</taxon>
        <taxon>Sordariomycetes</taxon>
        <taxon>Sordariomycetidae</taxon>
        <taxon>Diaporthales</taxon>
        <taxon>Cytosporaceae</taxon>
        <taxon>Cytospora</taxon>
    </lineage>
</organism>
<dbReference type="AlphaFoldDB" id="A0A194UP01"/>
<dbReference type="EMBL" id="KN714668">
    <property type="protein sequence ID" value="KUI53389.1"/>
    <property type="molecule type" value="Genomic_DNA"/>
</dbReference>
<keyword evidence="2" id="KW-1185">Reference proteome</keyword>
<reference evidence="2" key="1">
    <citation type="submission" date="2014-12" db="EMBL/GenBank/DDBJ databases">
        <title>Genome Sequence of Valsa Canker Pathogens Uncovers a Specific Adaption of Colonization on Woody Bark.</title>
        <authorList>
            <person name="Yin Z."/>
            <person name="Liu H."/>
            <person name="Gao X."/>
            <person name="Li Z."/>
            <person name="Song N."/>
            <person name="Ke X."/>
            <person name="Dai Q."/>
            <person name="Wu Y."/>
            <person name="Sun Y."/>
            <person name="Xu J.-R."/>
            <person name="Kang Z.K."/>
            <person name="Wang L."/>
            <person name="Huang L."/>
        </authorList>
    </citation>
    <scope>NUCLEOTIDE SEQUENCE [LARGE SCALE GENOMIC DNA]</scope>
    <source>
        <strain evidence="2">SXYL134</strain>
    </source>
</reference>
<dbReference type="OrthoDB" id="10518369at2759"/>